<comment type="caution">
    <text evidence="11">The sequence shown here is derived from an EMBL/GenBank/DDBJ whole genome shotgun (WGS) entry which is preliminary data.</text>
</comment>
<evidence type="ECO:0000259" key="10">
    <source>
        <dbReference type="SMART" id="SM00337"/>
    </source>
</evidence>
<evidence type="ECO:0000256" key="1">
    <source>
        <dbReference type="ARBA" id="ARBA00009458"/>
    </source>
</evidence>
<evidence type="ECO:0000313" key="11">
    <source>
        <dbReference type="EMBL" id="KAK9394040.1"/>
    </source>
</evidence>
<dbReference type="EMBL" id="JAOTOJ010000012">
    <property type="protein sequence ID" value="KAK9394040.1"/>
    <property type="molecule type" value="Genomic_DNA"/>
</dbReference>
<name>A0AAW1AVT2_CROAD</name>
<dbReference type="Pfam" id="PF01812">
    <property type="entry name" value="5-FTHF_cyc-lig"/>
    <property type="match status" value="1"/>
</dbReference>
<organism evidence="11 12">
    <name type="scientific">Crotalus adamanteus</name>
    <name type="common">Eastern diamondback rattlesnake</name>
    <dbReference type="NCBI Taxonomy" id="8729"/>
    <lineage>
        <taxon>Eukaryota</taxon>
        <taxon>Metazoa</taxon>
        <taxon>Chordata</taxon>
        <taxon>Craniata</taxon>
        <taxon>Vertebrata</taxon>
        <taxon>Euteleostomi</taxon>
        <taxon>Lepidosauria</taxon>
        <taxon>Squamata</taxon>
        <taxon>Bifurcata</taxon>
        <taxon>Unidentata</taxon>
        <taxon>Episquamata</taxon>
        <taxon>Toxicofera</taxon>
        <taxon>Serpentes</taxon>
        <taxon>Colubroidea</taxon>
        <taxon>Viperidae</taxon>
        <taxon>Crotalinae</taxon>
        <taxon>Crotalus</taxon>
    </lineage>
</organism>
<sequence length="406" mass="45066">MESYNFLYVNTLVHDYLKYICQEAQLAAAPNRVAEVLRKAGSSAQKEVESTLRPYVDSLEIHSVEEANDIFNQVMENEFADGTINWGRILTIFLFGGILAKKLQGPLAKENLKQMSYFITDYIMGTKGKWISDNGGWSRGASGRFSCPPSRGLRDLGKDPQGSAQSFLRIRGASPRSAEAAAALASPMESPEKGGVAASPADMAALNAAKRALRAELKRRLKELSQAEKLRQSRLLAGKVMAHPRYLASQRIAVFLSMPDEVQTNEIIKDVFQKGKACFIPWYKPQSSHMDMVKLASYEEIASLPLTSWNIHQPADGDVREDALAVADGLDLILMPGLGFDQTGNRLGRGKGYYDTFLQRCQQHPKGKPYTIALAFQEQMCSMVPVSETDMKVDEILFEDSKQELQ</sequence>
<comment type="similarity">
    <text evidence="2">Belongs to the 5-formyltetrahydrofolate cyclo-ligase family.</text>
</comment>
<dbReference type="PRINTS" id="PR01867">
    <property type="entry name" value="BCL2RLATEDA1"/>
</dbReference>
<evidence type="ECO:0000256" key="5">
    <source>
        <dbReference type="ARBA" id="ARBA00022840"/>
    </source>
</evidence>
<dbReference type="InterPro" id="IPR002698">
    <property type="entry name" value="FTHF_cligase"/>
</dbReference>
<keyword evidence="5" id="KW-0067">ATP-binding</keyword>
<dbReference type="PANTHER" id="PTHR23407">
    <property type="entry name" value="ATPASE INHIBITOR/5-FORMYLTETRAHYDROFOLATE CYCLO-LIGASE"/>
    <property type="match status" value="1"/>
</dbReference>
<accession>A0AAW1AVT2</accession>
<proteinExistence type="inferred from homology"/>
<gene>
    <name evidence="11" type="ORF">NXF25_015703</name>
</gene>
<dbReference type="Pfam" id="PF00452">
    <property type="entry name" value="Bcl-2"/>
    <property type="match status" value="1"/>
</dbReference>
<evidence type="ECO:0000256" key="7">
    <source>
        <dbReference type="ARBA" id="ARBA00038966"/>
    </source>
</evidence>
<reference evidence="11 12" key="1">
    <citation type="journal article" date="2024" name="Proc. Natl. Acad. Sci. U.S.A.">
        <title>The genetic regulatory architecture and epigenomic basis for age-related changes in rattlesnake venom.</title>
        <authorList>
            <person name="Hogan M.P."/>
            <person name="Holding M.L."/>
            <person name="Nystrom G.S."/>
            <person name="Colston T.J."/>
            <person name="Bartlett D.A."/>
            <person name="Mason A.J."/>
            <person name="Ellsworth S.A."/>
            <person name="Rautsaw R.M."/>
            <person name="Lawrence K.C."/>
            <person name="Strickland J.L."/>
            <person name="He B."/>
            <person name="Fraser P."/>
            <person name="Margres M.J."/>
            <person name="Gilbert D.M."/>
            <person name="Gibbs H.L."/>
            <person name="Parkinson C.L."/>
            <person name="Rokyta D.R."/>
        </authorList>
    </citation>
    <scope>NUCLEOTIDE SEQUENCE [LARGE SCALE GENOMIC DNA]</scope>
    <source>
        <strain evidence="11">DRR0105</strain>
    </source>
</reference>
<dbReference type="PANTHER" id="PTHR23407:SF1">
    <property type="entry name" value="5-FORMYLTETRAHYDROFOLATE CYCLO-LIGASE"/>
    <property type="match status" value="1"/>
</dbReference>
<dbReference type="InterPro" id="IPR020717">
    <property type="entry name" value="Bcl2_BH1_motif_CS"/>
</dbReference>
<dbReference type="SUPFAM" id="SSF56854">
    <property type="entry name" value="Bcl-2 inhibitors of programmed cell death"/>
    <property type="match status" value="1"/>
</dbReference>
<dbReference type="GO" id="GO:0009396">
    <property type="term" value="P:folic acid-containing compound biosynthetic process"/>
    <property type="evidence" value="ECO:0007669"/>
    <property type="project" value="TreeGrafter"/>
</dbReference>
<dbReference type="InterPro" id="IPR037171">
    <property type="entry name" value="NagB/RpiA_transferase-like"/>
</dbReference>
<comment type="similarity">
    <text evidence="1">Belongs to the Bcl-2 family.</text>
</comment>
<keyword evidence="3" id="KW-0053">Apoptosis</keyword>
<evidence type="ECO:0000256" key="9">
    <source>
        <dbReference type="SAM" id="MobiDB-lite"/>
    </source>
</evidence>
<dbReference type="NCBIfam" id="TIGR02727">
    <property type="entry name" value="MTHFS_bact"/>
    <property type="match status" value="1"/>
</dbReference>
<evidence type="ECO:0000313" key="12">
    <source>
        <dbReference type="Proteomes" id="UP001474421"/>
    </source>
</evidence>
<keyword evidence="8" id="KW-0175">Coiled coil</keyword>
<keyword evidence="12" id="KW-1185">Reference proteome</keyword>
<dbReference type="FunFam" id="3.40.50.10420:FF:000007">
    <property type="entry name" value="5-formyltetrahydrofolate cyclo-ligase"/>
    <property type="match status" value="1"/>
</dbReference>
<evidence type="ECO:0000256" key="3">
    <source>
        <dbReference type="ARBA" id="ARBA00022703"/>
    </source>
</evidence>
<dbReference type="SMART" id="SM00337">
    <property type="entry name" value="BCL"/>
    <property type="match status" value="1"/>
</dbReference>
<dbReference type="SUPFAM" id="SSF100950">
    <property type="entry name" value="NagB/RpiA/CoA transferase-like"/>
    <property type="match status" value="1"/>
</dbReference>
<dbReference type="InterPro" id="IPR002475">
    <property type="entry name" value="Bcl2-like"/>
</dbReference>
<dbReference type="AlphaFoldDB" id="A0AAW1AVT2"/>
<dbReference type="EC" id="6.3.3.2" evidence="7"/>
<evidence type="ECO:0000256" key="2">
    <source>
        <dbReference type="ARBA" id="ARBA00010638"/>
    </source>
</evidence>
<dbReference type="GO" id="GO:0030272">
    <property type="term" value="F:5-formyltetrahydrofolate cyclo-ligase activity"/>
    <property type="evidence" value="ECO:0007669"/>
    <property type="project" value="UniProtKB-EC"/>
</dbReference>
<feature type="region of interest" description="Disordered" evidence="9">
    <location>
        <begin position="142"/>
        <end position="162"/>
    </location>
</feature>
<protein>
    <recommendedName>
        <fullName evidence="7">5-formyltetrahydrofolate cyclo-ligase</fullName>
        <ecNumber evidence="7">6.3.3.2</ecNumber>
    </recommendedName>
</protein>
<evidence type="ECO:0000256" key="6">
    <source>
        <dbReference type="ARBA" id="ARBA00036539"/>
    </source>
</evidence>
<dbReference type="GO" id="GO:0043066">
    <property type="term" value="P:negative regulation of apoptotic process"/>
    <property type="evidence" value="ECO:0007669"/>
    <property type="project" value="InterPro"/>
</dbReference>
<dbReference type="GO" id="GO:0005739">
    <property type="term" value="C:mitochondrion"/>
    <property type="evidence" value="ECO:0007669"/>
    <property type="project" value="TreeGrafter"/>
</dbReference>
<dbReference type="CDD" id="cd06845">
    <property type="entry name" value="Bcl-2_like"/>
    <property type="match status" value="1"/>
</dbReference>
<dbReference type="InterPro" id="IPR013282">
    <property type="entry name" value="Bcl2A1"/>
</dbReference>
<dbReference type="GO" id="GO:0035999">
    <property type="term" value="P:tetrahydrofolate interconversion"/>
    <property type="evidence" value="ECO:0007669"/>
    <property type="project" value="TreeGrafter"/>
</dbReference>
<dbReference type="Proteomes" id="UP001474421">
    <property type="component" value="Unassembled WGS sequence"/>
</dbReference>
<dbReference type="Gene3D" id="1.10.437.10">
    <property type="entry name" value="Blc2-like"/>
    <property type="match status" value="1"/>
</dbReference>
<dbReference type="InterPro" id="IPR024185">
    <property type="entry name" value="FTHF_cligase-like_sf"/>
</dbReference>
<dbReference type="Gene3D" id="3.40.50.10420">
    <property type="entry name" value="NagB/RpiA/CoA transferase-like"/>
    <property type="match status" value="1"/>
</dbReference>
<dbReference type="GO" id="GO:0006915">
    <property type="term" value="P:apoptotic process"/>
    <property type="evidence" value="ECO:0007669"/>
    <property type="project" value="UniProtKB-KW"/>
</dbReference>
<comment type="catalytic activity">
    <reaction evidence="6">
        <text>(6S)-5-formyl-5,6,7,8-tetrahydrofolate + ATP = (6R)-5,10-methenyltetrahydrofolate + ADP + phosphate</text>
        <dbReference type="Rhea" id="RHEA:10488"/>
        <dbReference type="ChEBI" id="CHEBI:30616"/>
        <dbReference type="ChEBI" id="CHEBI:43474"/>
        <dbReference type="ChEBI" id="CHEBI:57455"/>
        <dbReference type="ChEBI" id="CHEBI:57457"/>
        <dbReference type="ChEBI" id="CHEBI:456216"/>
        <dbReference type="EC" id="6.3.3.2"/>
    </reaction>
</comment>
<dbReference type="InterPro" id="IPR036834">
    <property type="entry name" value="Bcl-2-like_sf"/>
</dbReference>
<feature type="domain" description="Bcl-2 Bcl-2 homology region 1-3" evidence="10">
    <location>
        <begin position="37"/>
        <end position="137"/>
    </location>
</feature>
<dbReference type="PROSITE" id="PS50062">
    <property type="entry name" value="BCL2_FAMILY"/>
    <property type="match status" value="1"/>
</dbReference>
<dbReference type="InterPro" id="IPR026298">
    <property type="entry name" value="Bcl-2_fam"/>
</dbReference>
<keyword evidence="4" id="KW-0547">Nucleotide-binding</keyword>
<evidence type="ECO:0000256" key="4">
    <source>
        <dbReference type="ARBA" id="ARBA00022741"/>
    </source>
</evidence>
<dbReference type="PROSITE" id="PS01080">
    <property type="entry name" value="BH1"/>
    <property type="match status" value="1"/>
</dbReference>
<dbReference type="PRINTS" id="PR01862">
    <property type="entry name" value="BCL2FAMILY"/>
</dbReference>
<dbReference type="InterPro" id="IPR046371">
    <property type="entry name" value="Bcl-2_BH1-3"/>
</dbReference>
<dbReference type="GO" id="GO:0005524">
    <property type="term" value="F:ATP binding"/>
    <property type="evidence" value="ECO:0007669"/>
    <property type="project" value="UniProtKB-KW"/>
</dbReference>
<feature type="coiled-coil region" evidence="8">
    <location>
        <begin position="203"/>
        <end position="230"/>
    </location>
</feature>
<evidence type="ECO:0000256" key="8">
    <source>
        <dbReference type="SAM" id="Coils"/>
    </source>
</evidence>